<dbReference type="SMART" id="SM00387">
    <property type="entry name" value="HATPase_c"/>
    <property type="match status" value="1"/>
</dbReference>
<dbReference type="InterPro" id="IPR007890">
    <property type="entry name" value="CHASE2"/>
</dbReference>
<evidence type="ECO:0000313" key="11">
    <source>
        <dbReference type="Proteomes" id="UP000551327"/>
    </source>
</evidence>
<dbReference type="GO" id="GO:0030295">
    <property type="term" value="F:protein kinase activator activity"/>
    <property type="evidence" value="ECO:0007669"/>
    <property type="project" value="TreeGrafter"/>
</dbReference>
<dbReference type="PRINTS" id="PR00344">
    <property type="entry name" value="BCTRLSENSOR"/>
</dbReference>
<dbReference type="GO" id="GO:0005524">
    <property type="term" value="F:ATP binding"/>
    <property type="evidence" value="ECO:0007669"/>
    <property type="project" value="UniProtKB-KW"/>
</dbReference>
<dbReference type="EMBL" id="JACLAX010000015">
    <property type="protein sequence ID" value="MBC2670173.1"/>
    <property type="molecule type" value="Genomic_DNA"/>
</dbReference>
<keyword evidence="6" id="KW-0067">ATP-binding</keyword>
<dbReference type="CDD" id="cd00075">
    <property type="entry name" value="HATPase"/>
    <property type="match status" value="1"/>
</dbReference>
<comment type="caution">
    <text evidence="10">The sequence shown here is derived from an EMBL/GenBank/DDBJ whole genome shotgun (WGS) entry which is preliminary data.</text>
</comment>
<evidence type="ECO:0000256" key="1">
    <source>
        <dbReference type="ARBA" id="ARBA00000085"/>
    </source>
</evidence>
<dbReference type="GO" id="GO:0000156">
    <property type="term" value="F:phosphorelay response regulator activity"/>
    <property type="evidence" value="ECO:0007669"/>
    <property type="project" value="TreeGrafter"/>
</dbReference>
<keyword evidence="8" id="KW-0812">Transmembrane</keyword>
<dbReference type="PANTHER" id="PTHR42878:SF7">
    <property type="entry name" value="SENSOR HISTIDINE KINASE GLRK"/>
    <property type="match status" value="1"/>
</dbReference>
<dbReference type="InterPro" id="IPR050351">
    <property type="entry name" value="BphY/WalK/GraS-like"/>
</dbReference>
<keyword evidence="7" id="KW-0902">Two-component regulatory system</keyword>
<sequence length="632" mass="65933">MSLPAGLRWLGRRRRDGWLTVLACLLGATALEGGGLVARLDHIAYDALLGHRPPPPTDRILIVAIDARSLTAIGAWPWPRQVQAELVRRLSAARPQAIGIDVLLTEPRDPAGDAALAEALAEAGNVYLPLAFELPGRNGRAVDVLRPLPAFVRASAGLGHVNLSPDSDGVMRTGWRTYQADGTGWPALPAAMLGQPADRAPPASGLTRAAPLMIDYPGSAGTLASVPAAAVLRGEVPAALIAGKLVLVGMTASGLGDMHATPLSADAQLMPGVEIQGSLLATLLAPRQLIPASPALQWAFALAPVLALFAGLAWLPSRRGLAWTALLAIGVVAISAGGLILGNLWLRPAVPLVALAVSYAVWSWRRLAVASGMVSAELERASREAGLPAPPPAAGMLDRQIDLLTEMTARERALRHEHESVVRLLSHDMRAPQSAILALLDQGGGCPPDLATRIGAHARRTLELADGFVHLARAQAVAPGTELIDLRDLAIEAADALWPQAQSRGIALRTPDDAAEVLVRGDRSLLARVLVNLLDNAIKYGAAGTPVTIGIATLGDQAEVTVRNHGPDIPADQLDRIFESFAQAPGRGRRADGVGLGLAFVHTVVTRHGGTVTCRSAGGETGFSLALPAAQP</sequence>
<protein>
    <recommendedName>
        <fullName evidence="2">histidine kinase</fullName>
        <ecNumber evidence="2">2.7.13.3</ecNumber>
    </recommendedName>
</protein>
<evidence type="ECO:0000256" key="4">
    <source>
        <dbReference type="ARBA" id="ARBA00022741"/>
    </source>
</evidence>
<dbReference type="Proteomes" id="UP000551327">
    <property type="component" value="Unassembled WGS sequence"/>
</dbReference>
<keyword evidence="3" id="KW-0808">Transferase</keyword>
<dbReference type="SMART" id="SM01080">
    <property type="entry name" value="CHASE2"/>
    <property type="match status" value="1"/>
</dbReference>
<proteinExistence type="predicted"/>
<evidence type="ECO:0000256" key="5">
    <source>
        <dbReference type="ARBA" id="ARBA00022777"/>
    </source>
</evidence>
<evidence type="ECO:0000313" key="10">
    <source>
        <dbReference type="EMBL" id="MBC2670173.1"/>
    </source>
</evidence>
<dbReference type="InterPro" id="IPR004358">
    <property type="entry name" value="Sig_transdc_His_kin-like_C"/>
</dbReference>
<keyword evidence="8" id="KW-0472">Membrane</keyword>
<dbReference type="Pfam" id="PF05226">
    <property type="entry name" value="CHASE2"/>
    <property type="match status" value="1"/>
</dbReference>
<evidence type="ECO:0000259" key="9">
    <source>
        <dbReference type="PROSITE" id="PS50109"/>
    </source>
</evidence>
<keyword evidence="8" id="KW-1133">Transmembrane helix</keyword>
<dbReference type="GO" id="GO:0004673">
    <property type="term" value="F:protein histidine kinase activity"/>
    <property type="evidence" value="ECO:0007669"/>
    <property type="project" value="UniProtKB-EC"/>
</dbReference>
<feature type="transmembrane region" description="Helical" evidence="8">
    <location>
        <begin position="322"/>
        <end position="342"/>
    </location>
</feature>
<evidence type="ECO:0000256" key="7">
    <source>
        <dbReference type="ARBA" id="ARBA00023012"/>
    </source>
</evidence>
<keyword evidence="4" id="KW-0547">Nucleotide-binding</keyword>
<dbReference type="InterPro" id="IPR003594">
    <property type="entry name" value="HATPase_dom"/>
</dbReference>
<keyword evidence="5" id="KW-0418">Kinase</keyword>
<reference evidence="10 11" key="1">
    <citation type="submission" date="2020-08" db="EMBL/GenBank/DDBJ databases">
        <title>The genome sequence of type strain Novosphingobium piscinae KCTC 42194.</title>
        <authorList>
            <person name="Liu Y."/>
        </authorList>
    </citation>
    <scope>NUCLEOTIDE SEQUENCE [LARGE SCALE GENOMIC DNA]</scope>
    <source>
        <strain evidence="10 11">KCTC 42194</strain>
    </source>
</reference>
<keyword evidence="11" id="KW-1185">Reference proteome</keyword>
<dbReference type="EC" id="2.7.13.3" evidence="2"/>
<dbReference type="GO" id="GO:0007234">
    <property type="term" value="P:osmosensory signaling via phosphorelay pathway"/>
    <property type="evidence" value="ECO:0007669"/>
    <property type="project" value="TreeGrafter"/>
</dbReference>
<comment type="catalytic activity">
    <reaction evidence="1">
        <text>ATP + protein L-histidine = ADP + protein N-phospho-L-histidine.</text>
        <dbReference type="EC" id="2.7.13.3"/>
    </reaction>
</comment>
<gene>
    <name evidence="10" type="ORF">H7F53_13540</name>
</gene>
<feature type="transmembrane region" description="Helical" evidence="8">
    <location>
        <begin position="295"/>
        <end position="315"/>
    </location>
</feature>
<dbReference type="InterPro" id="IPR036890">
    <property type="entry name" value="HATPase_C_sf"/>
</dbReference>
<evidence type="ECO:0000256" key="8">
    <source>
        <dbReference type="SAM" id="Phobius"/>
    </source>
</evidence>
<evidence type="ECO:0000256" key="6">
    <source>
        <dbReference type="ARBA" id="ARBA00022840"/>
    </source>
</evidence>
<dbReference type="AlphaFoldDB" id="A0A7X1G022"/>
<dbReference type="SUPFAM" id="SSF55874">
    <property type="entry name" value="ATPase domain of HSP90 chaperone/DNA topoisomerase II/histidine kinase"/>
    <property type="match status" value="1"/>
</dbReference>
<accession>A0A7X1G022</accession>
<organism evidence="10 11">
    <name type="scientific">Novosphingobium piscinae</name>
    <dbReference type="NCBI Taxonomy" id="1507448"/>
    <lineage>
        <taxon>Bacteria</taxon>
        <taxon>Pseudomonadati</taxon>
        <taxon>Pseudomonadota</taxon>
        <taxon>Alphaproteobacteria</taxon>
        <taxon>Sphingomonadales</taxon>
        <taxon>Sphingomonadaceae</taxon>
        <taxon>Novosphingobium</taxon>
    </lineage>
</organism>
<evidence type="ECO:0000256" key="3">
    <source>
        <dbReference type="ARBA" id="ARBA00022679"/>
    </source>
</evidence>
<dbReference type="RefSeq" id="WP_221773740.1">
    <property type="nucleotide sequence ID" value="NZ_JACLAX010000015.1"/>
</dbReference>
<dbReference type="InterPro" id="IPR005467">
    <property type="entry name" value="His_kinase_dom"/>
</dbReference>
<feature type="domain" description="Histidine kinase" evidence="9">
    <location>
        <begin position="424"/>
        <end position="631"/>
    </location>
</feature>
<dbReference type="Gene3D" id="3.30.565.10">
    <property type="entry name" value="Histidine kinase-like ATPase, C-terminal domain"/>
    <property type="match status" value="1"/>
</dbReference>
<dbReference type="PROSITE" id="PS50109">
    <property type="entry name" value="HIS_KIN"/>
    <property type="match status" value="1"/>
</dbReference>
<dbReference type="PANTHER" id="PTHR42878">
    <property type="entry name" value="TWO-COMPONENT HISTIDINE KINASE"/>
    <property type="match status" value="1"/>
</dbReference>
<evidence type="ECO:0000256" key="2">
    <source>
        <dbReference type="ARBA" id="ARBA00012438"/>
    </source>
</evidence>
<name>A0A7X1G022_9SPHN</name>
<dbReference type="Pfam" id="PF02518">
    <property type="entry name" value="HATPase_c"/>
    <property type="match status" value="1"/>
</dbReference>